<evidence type="ECO:0000313" key="3">
    <source>
        <dbReference type="Proteomes" id="UP000601789"/>
    </source>
</evidence>
<dbReference type="EMBL" id="JADGMQ010000005">
    <property type="protein sequence ID" value="MBI1620895.1"/>
    <property type="molecule type" value="Genomic_DNA"/>
</dbReference>
<organism evidence="2 3">
    <name type="scientific">Aquamicrobium zhengzhouense</name>
    <dbReference type="NCBI Taxonomy" id="2781738"/>
    <lineage>
        <taxon>Bacteria</taxon>
        <taxon>Pseudomonadati</taxon>
        <taxon>Pseudomonadota</taxon>
        <taxon>Alphaproteobacteria</taxon>
        <taxon>Hyphomicrobiales</taxon>
        <taxon>Phyllobacteriaceae</taxon>
        <taxon>Aquamicrobium</taxon>
    </lineage>
</organism>
<accession>A0ABS0SC70</accession>
<keyword evidence="1" id="KW-0812">Transmembrane</keyword>
<feature type="transmembrane region" description="Helical" evidence="1">
    <location>
        <begin position="35"/>
        <end position="54"/>
    </location>
</feature>
<keyword evidence="3" id="KW-1185">Reference proteome</keyword>
<feature type="transmembrane region" description="Helical" evidence="1">
    <location>
        <begin position="105"/>
        <end position="124"/>
    </location>
</feature>
<dbReference type="Proteomes" id="UP000601789">
    <property type="component" value="Unassembled WGS sequence"/>
</dbReference>
<dbReference type="RefSeq" id="WP_198476308.1">
    <property type="nucleotide sequence ID" value="NZ_JADGMQ010000005.1"/>
</dbReference>
<sequence length="198" mass="21516">MLPSVDVHRHLLGVWHMMTGRREGIKLLDISVDGFWNSFYAIIVALPVMLAGWASLAVELSPADSSAAGRFGLVLRMALVDLSAWILPLIGLALVANLIGIRDRFIHYVVATNWGTALFAWFMLPTNLLRLFWPGGEDLAVTLALMIFLASLVLSWRLTNSALAKGPAVASGVFAAMLLASMMVLFGFQDLLGVPPIQ</sequence>
<evidence type="ECO:0000256" key="1">
    <source>
        <dbReference type="SAM" id="Phobius"/>
    </source>
</evidence>
<feature type="transmembrane region" description="Helical" evidence="1">
    <location>
        <begin position="74"/>
        <end position="98"/>
    </location>
</feature>
<proteinExistence type="predicted"/>
<gene>
    <name evidence="2" type="ORF">IOD40_09505</name>
</gene>
<comment type="caution">
    <text evidence="2">The sequence shown here is derived from an EMBL/GenBank/DDBJ whole genome shotgun (WGS) entry which is preliminary data.</text>
</comment>
<keyword evidence="1" id="KW-1133">Transmembrane helix</keyword>
<feature type="transmembrane region" description="Helical" evidence="1">
    <location>
        <begin position="168"/>
        <end position="188"/>
    </location>
</feature>
<keyword evidence="1" id="KW-0472">Membrane</keyword>
<protein>
    <submittedName>
        <fullName evidence="2">Transporter</fullName>
    </submittedName>
</protein>
<reference evidence="2 3" key="1">
    <citation type="submission" date="2020-10" db="EMBL/GenBank/DDBJ databases">
        <title>Aquamicrobium zhengzhouensis sp. nov., a exopolysaccharide producing bacterium isolated from farmland soil.</title>
        <authorList>
            <person name="Wang X."/>
        </authorList>
    </citation>
    <scope>NUCLEOTIDE SEQUENCE [LARGE SCALE GENOMIC DNA]</scope>
    <source>
        <strain evidence="3">cd-1</strain>
    </source>
</reference>
<feature type="transmembrane region" description="Helical" evidence="1">
    <location>
        <begin position="139"/>
        <end position="156"/>
    </location>
</feature>
<name>A0ABS0SC70_9HYPH</name>
<evidence type="ECO:0000313" key="2">
    <source>
        <dbReference type="EMBL" id="MBI1620895.1"/>
    </source>
</evidence>